<dbReference type="GO" id="GO:1990904">
    <property type="term" value="C:ribonucleoprotein complex"/>
    <property type="evidence" value="ECO:0007669"/>
    <property type="project" value="UniProtKB-KW"/>
</dbReference>
<evidence type="ECO:0000256" key="4">
    <source>
        <dbReference type="ARBA" id="ARBA00035292"/>
    </source>
</evidence>
<dbReference type="GO" id="GO:0019843">
    <property type="term" value="F:rRNA binding"/>
    <property type="evidence" value="ECO:0007669"/>
    <property type="project" value="UniProtKB-UniRule"/>
</dbReference>
<dbReference type="EMBL" id="CP029077">
    <property type="protein sequence ID" value="QED23421.1"/>
    <property type="molecule type" value="Genomic_DNA"/>
</dbReference>
<keyword evidence="5" id="KW-0699">rRNA-binding</keyword>
<reference evidence="7 8" key="1">
    <citation type="journal article" date="2019" name="ISME J.">
        <title>Deianiraea, an extracellular bacterium associated with the ciliate Paramecium, suggests an alternative scenario for the evolution of Rickettsiales.</title>
        <authorList>
            <person name="Castelli M."/>
            <person name="Sabaneyeva E."/>
            <person name="Lanzoni O."/>
            <person name="Lebedeva N."/>
            <person name="Floriano A.M."/>
            <person name="Gaiarsa S."/>
            <person name="Benken K."/>
            <person name="Modeo L."/>
            <person name="Bandi C."/>
            <person name="Potekhin A."/>
            <person name="Sassera D."/>
            <person name="Petroni G."/>
        </authorList>
    </citation>
    <scope>NUCLEOTIDE SEQUENCE [LARGE SCALE GENOMIC DNA]</scope>
    <source>
        <strain evidence="7">CyL4-1</strain>
    </source>
</reference>
<dbReference type="InterPro" id="IPR020594">
    <property type="entry name" value="Ribosomal_bL9_bac/chp"/>
</dbReference>
<evidence type="ECO:0000313" key="8">
    <source>
        <dbReference type="Proteomes" id="UP000321934"/>
    </source>
</evidence>
<dbReference type="GO" id="GO:0003735">
    <property type="term" value="F:structural constituent of ribosome"/>
    <property type="evidence" value="ECO:0007669"/>
    <property type="project" value="InterPro"/>
</dbReference>
<keyword evidence="3 5" id="KW-0687">Ribonucleoprotein</keyword>
<comment type="similarity">
    <text evidence="1 5">Belongs to the bacterial ribosomal protein bL9 family.</text>
</comment>
<evidence type="ECO:0000313" key="7">
    <source>
        <dbReference type="EMBL" id="QED23421.1"/>
    </source>
</evidence>
<dbReference type="PROSITE" id="PS00651">
    <property type="entry name" value="RIBOSOMAL_L9"/>
    <property type="match status" value="1"/>
</dbReference>
<dbReference type="GO" id="GO:0005840">
    <property type="term" value="C:ribosome"/>
    <property type="evidence" value="ECO:0007669"/>
    <property type="project" value="UniProtKB-KW"/>
</dbReference>
<gene>
    <name evidence="5" type="primary">rplI</name>
    <name evidence="7" type="ORF">Deia_00627</name>
</gene>
<name>A0A5B8XGZ7_9RICK</name>
<dbReference type="InterPro" id="IPR009027">
    <property type="entry name" value="Ribosomal_bL9/RNase_H1_N"/>
</dbReference>
<sequence length="169" mass="18530">MIKVVLLKSVNQLGSVGSVVLVKPGYAKNYLVPQGIALFANKAILEKMDFNKKKLLEADSVNAKKAAQIASISQNIMLDVSKKTFQDVKIHGSVSSKEVAILLSQEIKKIINQQASDKDLSISESDIDSYISPSSIKFFTSIKEIGEYKISVTVYGDVKFDCIVNVVKE</sequence>
<evidence type="ECO:0000256" key="3">
    <source>
        <dbReference type="ARBA" id="ARBA00023274"/>
    </source>
</evidence>
<dbReference type="RefSeq" id="WP_146820692.1">
    <property type="nucleotide sequence ID" value="NZ_CP029077.1"/>
</dbReference>
<dbReference type="InterPro" id="IPR000244">
    <property type="entry name" value="Ribosomal_bL9"/>
</dbReference>
<keyword evidence="2 5" id="KW-0689">Ribosomal protein</keyword>
<dbReference type="Pfam" id="PF01281">
    <property type="entry name" value="Ribosomal_L9_N"/>
    <property type="match status" value="1"/>
</dbReference>
<dbReference type="Proteomes" id="UP000321934">
    <property type="component" value="Chromosome"/>
</dbReference>
<dbReference type="InterPro" id="IPR036935">
    <property type="entry name" value="Ribosomal_bL9_N_sf"/>
</dbReference>
<proteinExistence type="inferred from homology"/>
<organism evidence="7 8">
    <name type="scientific">Candidatus Deianiraea vastatrix</name>
    <dbReference type="NCBI Taxonomy" id="2163644"/>
    <lineage>
        <taxon>Bacteria</taxon>
        <taxon>Pseudomonadati</taxon>
        <taxon>Pseudomonadota</taxon>
        <taxon>Alphaproteobacteria</taxon>
        <taxon>Rickettsiales</taxon>
        <taxon>Candidatus Deianiraeaceae</taxon>
        <taxon>Candidatus Deianiraea</taxon>
    </lineage>
</organism>
<dbReference type="Gene3D" id="3.10.430.100">
    <property type="entry name" value="Ribosomal protein L9, C-terminal domain"/>
    <property type="match status" value="1"/>
</dbReference>
<evidence type="ECO:0000256" key="5">
    <source>
        <dbReference type="HAMAP-Rule" id="MF_00503"/>
    </source>
</evidence>
<dbReference type="Gene3D" id="3.40.5.10">
    <property type="entry name" value="Ribosomal protein L9, N-terminal domain"/>
    <property type="match status" value="1"/>
</dbReference>
<dbReference type="AlphaFoldDB" id="A0A5B8XGZ7"/>
<dbReference type="InterPro" id="IPR036791">
    <property type="entry name" value="Ribosomal_bL9_C_sf"/>
</dbReference>
<keyword evidence="5" id="KW-0694">RNA-binding</keyword>
<accession>A0A5B8XGZ7</accession>
<dbReference type="HAMAP" id="MF_00503">
    <property type="entry name" value="Ribosomal_bL9"/>
    <property type="match status" value="1"/>
</dbReference>
<protein>
    <recommendedName>
        <fullName evidence="4 5">Large ribosomal subunit protein bL9</fullName>
    </recommendedName>
</protein>
<dbReference type="OrthoDB" id="9788336at2"/>
<dbReference type="SUPFAM" id="SSF55653">
    <property type="entry name" value="Ribosomal protein L9 C-domain"/>
    <property type="match status" value="1"/>
</dbReference>
<dbReference type="SUPFAM" id="SSF55658">
    <property type="entry name" value="L9 N-domain-like"/>
    <property type="match status" value="1"/>
</dbReference>
<dbReference type="InterPro" id="IPR020070">
    <property type="entry name" value="Ribosomal_bL9_N"/>
</dbReference>
<dbReference type="PANTHER" id="PTHR21368">
    <property type="entry name" value="50S RIBOSOMAL PROTEIN L9"/>
    <property type="match status" value="1"/>
</dbReference>
<evidence type="ECO:0000256" key="2">
    <source>
        <dbReference type="ARBA" id="ARBA00022980"/>
    </source>
</evidence>
<evidence type="ECO:0000259" key="6">
    <source>
        <dbReference type="PROSITE" id="PS00651"/>
    </source>
</evidence>
<dbReference type="NCBIfam" id="TIGR00158">
    <property type="entry name" value="L9"/>
    <property type="match status" value="1"/>
</dbReference>
<dbReference type="GO" id="GO:0006412">
    <property type="term" value="P:translation"/>
    <property type="evidence" value="ECO:0007669"/>
    <property type="project" value="UniProtKB-UniRule"/>
</dbReference>
<evidence type="ECO:0000256" key="1">
    <source>
        <dbReference type="ARBA" id="ARBA00010605"/>
    </source>
</evidence>
<comment type="function">
    <text evidence="5">Binds to the 23S rRNA.</text>
</comment>
<keyword evidence="8" id="KW-1185">Reference proteome</keyword>
<feature type="domain" description="Ribosomal protein L9" evidence="6">
    <location>
        <begin position="14"/>
        <end position="41"/>
    </location>
</feature>